<dbReference type="InterPro" id="IPR002052">
    <property type="entry name" value="DNA_methylase_N6_adenine_CS"/>
</dbReference>
<dbReference type="EMBL" id="CACRUT010000014">
    <property type="protein sequence ID" value="VYU11942.1"/>
    <property type="molecule type" value="Genomic_DNA"/>
</dbReference>
<evidence type="ECO:0008006" key="2">
    <source>
        <dbReference type="Google" id="ProtNLM"/>
    </source>
</evidence>
<dbReference type="GO" id="GO:0003676">
    <property type="term" value="F:nucleic acid binding"/>
    <property type="evidence" value="ECO:0007669"/>
    <property type="project" value="InterPro"/>
</dbReference>
<dbReference type="PROSITE" id="PS00092">
    <property type="entry name" value="N6_MTASE"/>
    <property type="match status" value="1"/>
</dbReference>
<proteinExistence type="predicted"/>
<dbReference type="AlphaFoldDB" id="A0A6N3C7E1"/>
<sequence length="183" mass="21349">MIYAGYKKHPLGDEQYTPRHAVLPIIKFLPRHAAVWCPFDTENSEFVIALKEAGHEVVFSHIFTGQDFFEYEPPKWDMIVSNPPFSLKQQVVERCLALGKPFALLLSNLWLNSSAPYRFFKEREMQILLFDKRINYSEKNAVYFGSSYFCHKVLPKQIVFEHLATVKGEKSRMRADMEKVKAL</sequence>
<dbReference type="RefSeq" id="WP_412442885.1">
    <property type="nucleotide sequence ID" value="NZ_CACRUT010000014.1"/>
</dbReference>
<name>A0A6N3C7E1_9BACT</name>
<accession>A0A6N3C7E1</accession>
<gene>
    <name evidence="1" type="ORF">PCLFYP37_01961</name>
</gene>
<organism evidence="1">
    <name type="scientific">Paraprevotella clara</name>
    <dbReference type="NCBI Taxonomy" id="454154"/>
    <lineage>
        <taxon>Bacteria</taxon>
        <taxon>Pseudomonadati</taxon>
        <taxon>Bacteroidota</taxon>
        <taxon>Bacteroidia</taxon>
        <taxon>Bacteroidales</taxon>
        <taxon>Prevotellaceae</taxon>
        <taxon>Paraprevotella</taxon>
    </lineage>
</organism>
<evidence type="ECO:0000313" key="1">
    <source>
        <dbReference type="EMBL" id="VYU11942.1"/>
    </source>
</evidence>
<reference evidence="1" key="1">
    <citation type="submission" date="2019-11" db="EMBL/GenBank/DDBJ databases">
        <authorList>
            <person name="Feng L."/>
        </authorList>
    </citation>
    <scope>NUCLEOTIDE SEQUENCE</scope>
    <source>
        <strain evidence="1">PclaraLFYP37</strain>
    </source>
</reference>
<dbReference type="GO" id="GO:0008168">
    <property type="term" value="F:methyltransferase activity"/>
    <property type="evidence" value="ECO:0007669"/>
    <property type="project" value="InterPro"/>
</dbReference>
<protein>
    <recommendedName>
        <fullName evidence="2">tRNA (Adenine-N(6)-)-methyltransferase</fullName>
    </recommendedName>
</protein>
<dbReference type="GO" id="GO:0032259">
    <property type="term" value="P:methylation"/>
    <property type="evidence" value="ECO:0007669"/>
    <property type="project" value="InterPro"/>
</dbReference>